<dbReference type="PANTHER" id="PTHR42943:SF2">
    <property type="entry name" value="GLUTATHIONE S-TRANSFERASE KAPPA 1"/>
    <property type="match status" value="1"/>
</dbReference>
<name>A0A7W8D808_9GAMM</name>
<dbReference type="GO" id="GO:0004602">
    <property type="term" value="F:glutathione peroxidase activity"/>
    <property type="evidence" value="ECO:0007669"/>
    <property type="project" value="TreeGrafter"/>
</dbReference>
<dbReference type="GO" id="GO:0018845">
    <property type="term" value="F:2-hydroxychromene-2-carboxylate isomerase activity"/>
    <property type="evidence" value="ECO:0007669"/>
    <property type="project" value="UniProtKB-UniRule"/>
</dbReference>
<dbReference type="PANTHER" id="PTHR42943">
    <property type="entry name" value="GLUTATHIONE S-TRANSFERASE KAPPA"/>
    <property type="match status" value="1"/>
</dbReference>
<accession>A0A7W8D808</accession>
<keyword evidence="5" id="KW-1185">Reference proteome</keyword>
<dbReference type="Proteomes" id="UP000521199">
    <property type="component" value="Unassembled WGS sequence"/>
</dbReference>
<dbReference type="RefSeq" id="WP_183962100.1">
    <property type="nucleotide sequence ID" value="NZ_JACHHP010000007.1"/>
</dbReference>
<dbReference type="InterPro" id="IPR001853">
    <property type="entry name" value="DSBA-like_thioredoxin_dom"/>
</dbReference>
<sequence>MQATWYFDFISPFAYMQWRRVRALAQHRVQFVFRPILFAGLLQKHGQKGPAEIAGKREFTYRFVQWQARRDGIGLRFPPAHPFNPIAALRLCVACGSSIESIDAIFRWIWHDGHAGDTIDALRPVARQLGIADAEAAVADPEVRQTLMRNFDAALRDGIYGVPSVVCREQVFWGNDATAMFEEFLDDPALFDDPEMRRIARLPEGVRREP</sequence>
<dbReference type="AlphaFoldDB" id="A0A7W8D808"/>
<dbReference type="EC" id="5.99.1.4" evidence="1"/>
<evidence type="ECO:0000256" key="1">
    <source>
        <dbReference type="PIRNR" id="PIRNR006386"/>
    </source>
</evidence>
<feature type="active site" description="Nucleophile" evidence="2">
    <location>
        <position position="11"/>
    </location>
</feature>
<dbReference type="SUPFAM" id="SSF52833">
    <property type="entry name" value="Thioredoxin-like"/>
    <property type="match status" value="1"/>
</dbReference>
<proteinExistence type="inferred from homology"/>
<dbReference type="Pfam" id="PF01323">
    <property type="entry name" value="DSBA"/>
    <property type="match status" value="1"/>
</dbReference>
<reference evidence="4 5" key="1">
    <citation type="submission" date="2020-08" db="EMBL/GenBank/DDBJ databases">
        <title>Genomic Encyclopedia of Type Strains, Phase IV (KMG-IV): sequencing the most valuable type-strain genomes for metagenomic binning, comparative biology and taxonomic classification.</title>
        <authorList>
            <person name="Goeker M."/>
        </authorList>
    </citation>
    <scope>NUCLEOTIDE SEQUENCE [LARGE SCALE GENOMIC DNA]</scope>
    <source>
        <strain evidence="4 5">DSM 24163</strain>
    </source>
</reference>
<dbReference type="PIRSF" id="PIRSF006386">
    <property type="entry name" value="HCCAis_GSTk"/>
    <property type="match status" value="1"/>
</dbReference>
<dbReference type="InterPro" id="IPR014440">
    <property type="entry name" value="HCCAis_GSTk"/>
</dbReference>
<feature type="domain" description="DSBA-like thioredoxin" evidence="3">
    <location>
        <begin position="6"/>
        <end position="185"/>
    </location>
</feature>
<protein>
    <recommendedName>
        <fullName evidence="1">2-hydroxychromene-2-carboxylate isomerase</fullName>
        <ecNumber evidence="1">5.99.1.4</ecNumber>
    </recommendedName>
</protein>
<comment type="similarity">
    <text evidence="1">Belongs to the GST superfamily. NadH family.</text>
</comment>
<dbReference type="GO" id="GO:0004364">
    <property type="term" value="F:glutathione transferase activity"/>
    <property type="evidence" value="ECO:0007669"/>
    <property type="project" value="TreeGrafter"/>
</dbReference>
<evidence type="ECO:0000256" key="2">
    <source>
        <dbReference type="PIRSR" id="PIRSR006386-1"/>
    </source>
</evidence>
<dbReference type="Gene3D" id="3.40.30.10">
    <property type="entry name" value="Glutaredoxin"/>
    <property type="match status" value="1"/>
</dbReference>
<dbReference type="EMBL" id="JACHHP010000007">
    <property type="protein sequence ID" value="MBB5209560.1"/>
    <property type="molecule type" value="Genomic_DNA"/>
</dbReference>
<comment type="caution">
    <text evidence="4">The sequence shown here is derived from an EMBL/GenBank/DDBJ whole genome shotgun (WGS) entry which is preliminary data.</text>
</comment>
<dbReference type="GO" id="GO:0006749">
    <property type="term" value="P:glutathione metabolic process"/>
    <property type="evidence" value="ECO:0007669"/>
    <property type="project" value="TreeGrafter"/>
</dbReference>
<keyword evidence="1 4" id="KW-0413">Isomerase</keyword>
<gene>
    <name evidence="4" type="ORF">HNQ52_003132</name>
</gene>
<evidence type="ECO:0000313" key="4">
    <source>
        <dbReference type="EMBL" id="MBB5209560.1"/>
    </source>
</evidence>
<organism evidence="4 5">
    <name type="scientific">Chiayiivirga flava</name>
    <dbReference type="NCBI Taxonomy" id="659595"/>
    <lineage>
        <taxon>Bacteria</taxon>
        <taxon>Pseudomonadati</taxon>
        <taxon>Pseudomonadota</taxon>
        <taxon>Gammaproteobacteria</taxon>
        <taxon>Lysobacterales</taxon>
        <taxon>Lysobacteraceae</taxon>
        <taxon>Chiayiivirga</taxon>
    </lineage>
</organism>
<comment type="catalytic activity">
    <reaction evidence="1">
        <text>2-hydroxychromene-2-carboxylate = (3E)-4-(2-hydroxyphenyl)-2-oxobut-3-enoate</text>
        <dbReference type="Rhea" id="RHEA:27401"/>
        <dbReference type="ChEBI" id="CHEBI:59350"/>
        <dbReference type="ChEBI" id="CHEBI:59353"/>
        <dbReference type="EC" id="5.99.1.4"/>
    </reaction>
</comment>
<dbReference type="InterPro" id="IPR051924">
    <property type="entry name" value="GST_Kappa/NadH"/>
</dbReference>
<evidence type="ECO:0000259" key="3">
    <source>
        <dbReference type="Pfam" id="PF01323"/>
    </source>
</evidence>
<evidence type="ECO:0000313" key="5">
    <source>
        <dbReference type="Proteomes" id="UP000521199"/>
    </source>
</evidence>
<dbReference type="InterPro" id="IPR036249">
    <property type="entry name" value="Thioredoxin-like_sf"/>
</dbReference>